<dbReference type="Proteomes" id="UP001596083">
    <property type="component" value="Unassembled WGS sequence"/>
</dbReference>
<evidence type="ECO:0000313" key="3">
    <source>
        <dbReference type="Proteomes" id="UP001596083"/>
    </source>
</evidence>
<dbReference type="RefSeq" id="WP_390320466.1">
    <property type="nucleotide sequence ID" value="NZ_JBHSPB010000023.1"/>
</dbReference>
<protein>
    <recommendedName>
        <fullName evidence="4">SPOR domain-containing protein</fullName>
    </recommendedName>
</protein>
<dbReference type="EMBL" id="JBHSPB010000023">
    <property type="protein sequence ID" value="MFC5724036.1"/>
    <property type="molecule type" value="Genomic_DNA"/>
</dbReference>
<evidence type="ECO:0000313" key="2">
    <source>
        <dbReference type="EMBL" id="MFC5724036.1"/>
    </source>
</evidence>
<proteinExistence type="predicted"/>
<evidence type="ECO:0000256" key="1">
    <source>
        <dbReference type="SAM" id="MobiDB-lite"/>
    </source>
</evidence>
<name>A0ABW0Z9M5_9ACTN</name>
<feature type="region of interest" description="Disordered" evidence="1">
    <location>
        <begin position="41"/>
        <end position="80"/>
    </location>
</feature>
<keyword evidence="3" id="KW-1185">Reference proteome</keyword>
<accession>A0ABW0Z9M5</accession>
<reference evidence="3" key="1">
    <citation type="journal article" date="2019" name="Int. J. Syst. Evol. Microbiol.">
        <title>The Global Catalogue of Microorganisms (GCM) 10K type strain sequencing project: providing services to taxonomists for standard genome sequencing and annotation.</title>
        <authorList>
            <consortium name="The Broad Institute Genomics Platform"/>
            <consortium name="The Broad Institute Genome Sequencing Center for Infectious Disease"/>
            <person name="Wu L."/>
            <person name="Ma J."/>
        </authorList>
    </citation>
    <scope>NUCLEOTIDE SEQUENCE [LARGE SCALE GENOMIC DNA]</scope>
    <source>
        <strain evidence="3">CGMCC 4.7304</strain>
    </source>
</reference>
<gene>
    <name evidence="2" type="ORF">ACFP1Z_28100</name>
</gene>
<evidence type="ECO:0008006" key="4">
    <source>
        <dbReference type="Google" id="ProtNLM"/>
    </source>
</evidence>
<sequence>MALFKRRPAGKPGEWYYCLQHRTVEEGPQCRAADRLGPYGTREEAAHAMETAHERNEEWDEDPRWRDEPGGADTEGGTGR</sequence>
<feature type="compositionally biased region" description="Basic and acidic residues" evidence="1">
    <location>
        <begin position="41"/>
        <end position="69"/>
    </location>
</feature>
<comment type="caution">
    <text evidence="2">The sequence shown here is derived from an EMBL/GenBank/DDBJ whole genome shotgun (WGS) entry which is preliminary data.</text>
</comment>
<organism evidence="2 3">
    <name type="scientific">Streptomyces gamaensis</name>
    <dbReference type="NCBI Taxonomy" id="1763542"/>
    <lineage>
        <taxon>Bacteria</taxon>
        <taxon>Bacillati</taxon>
        <taxon>Actinomycetota</taxon>
        <taxon>Actinomycetes</taxon>
        <taxon>Kitasatosporales</taxon>
        <taxon>Streptomycetaceae</taxon>
        <taxon>Streptomyces</taxon>
    </lineage>
</organism>